<dbReference type="Proteomes" id="UP000271241">
    <property type="component" value="Unassembled WGS sequence"/>
</dbReference>
<feature type="signal peptide" evidence="1">
    <location>
        <begin position="1"/>
        <end position="20"/>
    </location>
</feature>
<organism evidence="2 3">
    <name type="scientific">Thamnocephalis sphaerospora</name>
    <dbReference type="NCBI Taxonomy" id="78915"/>
    <lineage>
        <taxon>Eukaryota</taxon>
        <taxon>Fungi</taxon>
        <taxon>Fungi incertae sedis</taxon>
        <taxon>Zoopagomycota</taxon>
        <taxon>Zoopagomycotina</taxon>
        <taxon>Zoopagomycetes</taxon>
        <taxon>Zoopagales</taxon>
        <taxon>Sigmoideomycetaceae</taxon>
        <taxon>Thamnocephalis</taxon>
    </lineage>
</organism>
<evidence type="ECO:0000256" key="1">
    <source>
        <dbReference type="SAM" id="SignalP"/>
    </source>
</evidence>
<feature type="chain" id="PRO_5020198292" evidence="1">
    <location>
        <begin position="21"/>
        <end position="236"/>
    </location>
</feature>
<protein>
    <submittedName>
        <fullName evidence="2">Uncharacterized protein</fullName>
    </submittedName>
</protein>
<keyword evidence="1" id="KW-0732">Signal</keyword>
<evidence type="ECO:0000313" key="2">
    <source>
        <dbReference type="EMBL" id="RKP05292.1"/>
    </source>
</evidence>
<keyword evidence="3" id="KW-1185">Reference proteome</keyword>
<name>A0A4P9XHX2_9FUNG</name>
<dbReference type="EMBL" id="KZ993184">
    <property type="protein sequence ID" value="RKP05292.1"/>
    <property type="molecule type" value="Genomic_DNA"/>
</dbReference>
<accession>A0A4P9XHX2</accession>
<dbReference type="AlphaFoldDB" id="A0A4P9XHX2"/>
<gene>
    <name evidence="2" type="ORF">THASP1DRAFT_32872</name>
</gene>
<sequence length="236" mass="26045">MRFTSLISTTVVALVGLALAGSAADASPPSRSPSELRLATTNDLAILDRISQGFFSFAPFAIVKPKGAKMVERKVYYHDDITFTELDMIDPNIGFLRRILIMKQKDTGKLRQILMHSISQDEQSRGEYIRAIFDADSAGQEYTGLAVIMANESAKIDLEGDVDKVTVKTSQGITKFTLENLGLRDLKELGYVTGPRIAITSTDTNAHPFRITQNVIAEDTTPDAMLAEAWDWEGQR</sequence>
<proteinExistence type="predicted"/>
<reference evidence="3" key="1">
    <citation type="journal article" date="2018" name="Nat. Microbiol.">
        <title>Leveraging single-cell genomics to expand the fungal tree of life.</title>
        <authorList>
            <person name="Ahrendt S.R."/>
            <person name="Quandt C.A."/>
            <person name="Ciobanu D."/>
            <person name="Clum A."/>
            <person name="Salamov A."/>
            <person name="Andreopoulos B."/>
            <person name="Cheng J.F."/>
            <person name="Woyke T."/>
            <person name="Pelin A."/>
            <person name="Henrissat B."/>
            <person name="Reynolds N.K."/>
            <person name="Benny G.L."/>
            <person name="Smith M.E."/>
            <person name="James T.Y."/>
            <person name="Grigoriev I.V."/>
        </authorList>
    </citation>
    <scope>NUCLEOTIDE SEQUENCE [LARGE SCALE GENOMIC DNA]</scope>
    <source>
        <strain evidence="3">RSA 1356</strain>
    </source>
</reference>
<evidence type="ECO:0000313" key="3">
    <source>
        <dbReference type="Proteomes" id="UP000271241"/>
    </source>
</evidence>